<proteinExistence type="predicted"/>
<reference evidence="2 3" key="1">
    <citation type="submission" date="2019-08" db="EMBL/GenBank/DDBJ databases">
        <title>Tsukamurella conjunctivitidis sp. nov., Tsukamurella assacharolytica sp. nov. and Tsukamurella sputae sp. nov. isolated from patients with conjunctivitis, bacteraemia (lymphoma) and respiratory infection (sputum) in Hong Kong.</title>
        <authorList>
            <person name="Fok K.M.N."/>
            <person name="Fong J.Y.H."/>
        </authorList>
    </citation>
    <scope>NUCLEOTIDE SEQUENCE [LARGE SCALE GENOMIC DNA]</scope>
    <source>
        <strain evidence="2 3">HKU70</strain>
    </source>
</reference>
<feature type="compositionally biased region" description="Low complexity" evidence="1">
    <location>
        <begin position="96"/>
        <end position="112"/>
    </location>
</feature>
<evidence type="ECO:0000313" key="3">
    <source>
        <dbReference type="Proteomes" id="UP000319792"/>
    </source>
</evidence>
<evidence type="ECO:0000313" key="2">
    <source>
        <dbReference type="EMBL" id="TWS22713.1"/>
    </source>
</evidence>
<dbReference type="RefSeq" id="WP_146436732.1">
    <property type="nucleotide sequence ID" value="NZ_VIGV01000007.1"/>
</dbReference>
<gene>
    <name evidence="2" type="ORF">FK268_18475</name>
</gene>
<organism evidence="2 3">
    <name type="scientific">Tsukamurella sputi</name>
    <dbReference type="NCBI Taxonomy" id="2591848"/>
    <lineage>
        <taxon>Bacteria</taxon>
        <taxon>Bacillati</taxon>
        <taxon>Actinomycetota</taxon>
        <taxon>Actinomycetes</taxon>
        <taxon>Mycobacteriales</taxon>
        <taxon>Tsukamurellaceae</taxon>
        <taxon>Tsukamurella</taxon>
    </lineage>
</organism>
<evidence type="ECO:0000256" key="1">
    <source>
        <dbReference type="SAM" id="MobiDB-lite"/>
    </source>
</evidence>
<name>A0A5C5RJS8_9ACTN</name>
<accession>A0A5C5RJS8</accession>
<protein>
    <submittedName>
        <fullName evidence="2">Uncharacterized protein</fullName>
    </submittedName>
</protein>
<feature type="region of interest" description="Disordered" evidence="1">
    <location>
        <begin position="77"/>
        <end position="112"/>
    </location>
</feature>
<dbReference type="Proteomes" id="UP000319792">
    <property type="component" value="Unassembled WGS sequence"/>
</dbReference>
<sequence length="112" mass="12097">MTIGAFQGLLAQVGSLEPAVGDKIPRTAKRRKRIDYFIEVSGRKLEEPFPTCPVNPYVEAVAGWNGFAVAFREFESGSFAPGDRGPARLNDASGVSRSRSPWRSAAADRAAL</sequence>
<dbReference type="AlphaFoldDB" id="A0A5C5RJS8"/>
<comment type="caution">
    <text evidence="2">The sequence shown here is derived from an EMBL/GenBank/DDBJ whole genome shotgun (WGS) entry which is preliminary data.</text>
</comment>
<keyword evidence="3" id="KW-1185">Reference proteome</keyword>
<dbReference type="EMBL" id="VIGV01000007">
    <property type="protein sequence ID" value="TWS22713.1"/>
    <property type="molecule type" value="Genomic_DNA"/>
</dbReference>